<sequence length="67" mass="7942">MSRKKQVYEKITALYCRISLDDGGDNESMSISNQKIMLRDFAEKHGMFQYEYYVDDGYTGRNFVEVR</sequence>
<dbReference type="AlphaFoldDB" id="A0A1M6MMA2"/>
<keyword evidence="2" id="KW-1185">Reference proteome</keyword>
<name>A0A1M6MMA2_9FIRM</name>
<protein>
    <submittedName>
        <fullName evidence="1">Resolvase, N terminal domain</fullName>
    </submittedName>
</protein>
<dbReference type="OrthoDB" id="9784557at2"/>
<dbReference type="Proteomes" id="UP000183975">
    <property type="component" value="Unassembled WGS sequence"/>
</dbReference>
<dbReference type="InterPro" id="IPR036162">
    <property type="entry name" value="Resolvase-like_N_sf"/>
</dbReference>
<reference evidence="1 2" key="1">
    <citation type="submission" date="2016-11" db="EMBL/GenBank/DDBJ databases">
        <authorList>
            <person name="Jaros S."/>
            <person name="Januszkiewicz K."/>
            <person name="Wedrychowicz H."/>
        </authorList>
    </citation>
    <scope>NUCLEOTIDE SEQUENCE [LARGE SCALE GENOMIC DNA]</scope>
    <source>
        <strain evidence="1 2">DSM 14214</strain>
    </source>
</reference>
<gene>
    <name evidence="1" type="ORF">SAMN02745138_00628</name>
</gene>
<dbReference type="EMBL" id="FRAH01000007">
    <property type="protein sequence ID" value="SHJ84516.1"/>
    <property type="molecule type" value="Genomic_DNA"/>
</dbReference>
<evidence type="ECO:0000313" key="1">
    <source>
        <dbReference type="EMBL" id="SHJ84516.1"/>
    </source>
</evidence>
<evidence type="ECO:0000313" key="2">
    <source>
        <dbReference type="Proteomes" id="UP000183975"/>
    </source>
</evidence>
<accession>A0A1M6MMA2</accession>
<proteinExistence type="predicted"/>
<dbReference type="Gene3D" id="3.40.50.1390">
    <property type="entry name" value="Resolvase, N-terminal catalytic domain"/>
    <property type="match status" value="1"/>
</dbReference>
<organism evidence="1 2">
    <name type="scientific">Anaerotignum lactatifermentans DSM 14214</name>
    <dbReference type="NCBI Taxonomy" id="1121323"/>
    <lineage>
        <taxon>Bacteria</taxon>
        <taxon>Bacillati</taxon>
        <taxon>Bacillota</taxon>
        <taxon>Clostridia</taxon>
        <taxon>Lachnospirales</taxon>
        <taxon>Anaerotignaceae</taxon>
        <taxon>Anaerotignum</taxon>
    </lineage>
</organism>
<dbReference type="GO" id="GO:0003677">
    <property type="term" value="F:DNA binding"/>
    <property type="evidence" value="ECO:0007669"/>
    <property type="project" value="InterPro"/>
</dbReference>
<dbReference type="GO" id="GO:0000150">
    <property type="term" value="F:DNA strand exchange activity"/>
    <property type="evidence" value="ECO:0007669"/>
    <property type="project" value="InterPro"/>
</dbReference>
<dbReference type="SUPFAM" id="SSF53041">
    <property type="entry name" value="Resolvase-like"/>
    <property type="match status" value="1"/>
</dbReference>